<dbReference type="InterPro" id="IPR013780">
    <property type="entry name" value="Glyco_hydro_b"/>
</dbReference>
<evidence type="ECO:0000256" key="5">
    <source>
        <dbReference type="ARBA" id="ARBA00022692"/>
    </source>
</evidence>
<evidence type="ECO:0000256" key="16">
    <source>
        <dbReference type="ARBA" id="ARBA00083001"/>
    </source>
</evidence>
<name>A0A091TJP5_PHALP</name>
<evidence type="ECO:0000256" key="7">
    <source>
        <dbReference type="ARBA" id="ARBA00022970"/>
    </source>
</evidence>
<dbReference type="GO" id="GO:0005975">
    <property type="term" value="P:carbohydrate metabolic process"/>
    <property type="evidence" value="ECO:0007669"/>
    <property type="project" value="InterPro"/>
</dbReference>
<keyword evidence="10" id="KW-1015">Disulfide bond</keyword>
<dbReference type="Gene3D" id="2.60.40.1180">
    <property type="entry name" value="Golgi alpha-mannosidase II"/>
    <property type="match status" value="1"/>
</dbReference>
<keyword evidence="5 17" id="KW-0812">Transmembrane</keyword>
<dbReference type="PANTHER" id="PTHR10357:SF179">
    <property type="entry name" value="NEUTRAL AND BASIC AMINO ACID TRANSPORT PROTEIN RBAT"/>
    <property type="match status" value="1"/>
</dbReference>
<evidence type="ECO:0000256" key="17">
    <source>
        <dbReference type="SAM" id="Phobius"/>
    </source>
</evidence>
<dbReference type="Proteomes" id="UP000053638">
    <property type="component" value="Unassembled WGS sequence"/>
</dbReference>
<sequence length="690" mass="78325">MVEEEAKSLPMELSEKGGVENNGFVQNEAFDDKETDASSQEEMPKTCTVAVDPASTEEPVLKPYAGMPKEVLLKFSSQARYRVTREVLFWLIVAAAAVLVCATIAIIALSPKCLDWWQASPIYQIYPRSFKDSNMDGNGDLKGIQEKLDHITYLNIKTIWITSFYKSPLKDLGYGAEDFYDVDPMFGSMSDFENLLAAVHDRGLKVIMDLIPNHTSDKHRWFQLSRNRTGKYTDYYIWQDCTQAAGSVSPPNNWVSVFGNSSWQFDDVRKQCYFHQFGKEQPDLNFRSLAVQQEIRDIIKFWLSKGIDGFSFSAVKFLLEATHLRDEPQVNKSQNPVTITAYSQLYHDYTATQVGMHDIIRSFRQTMNQFSSEPGRYRFMGSDGDETEDTEATMMYYGTTFIQEADFPFNFNLINMKNVSGNSISEAVNLWMKNMPAGKWPNWAVGSPNAARISSRIGKEYVNVMNMLLLTLPGTPVTYYGEEIGMENIASENVSKECINSDPVVATFPEKSPMQWDGKVNAGFTQGNSSWLPVNSDYQRVNVEIQMTWSNSTLNLYRELTFLRNNELPIHRGWMCYIWNDSNVFVYVRELDGLDRVFMMVLNFGQESTVDLKAIVPTLPAEATIRLSTNFSNTGKAVNTKLIKTELGEGLVLEYKTAKPVHTMEAFQGNCFVAEKACYSSAFNLLYVNC</sequence>
<evidence type="ECO:0000256" key="9">
    <source>
        <dbReference type="ARBA" id="ARBA00023136"/>
    </source>
</evidence>
<comment type="subunit">
    <text evidence="12">Disulfide-linked heterodimer composed of the catalytic light subunit SLC7A9 and the heavy subunit SLC3A1. The heterodimer is the minimal functional unit. Assembles in non-covalently linked heterotetramers (dimers of heterodimers) and higher order oligomers; the oligomerization is mediated by SLC3A1 likely to prevent degradation in the endoplasmic reticulum and facilitate heteromer trafficking to the plasma membrane. Disulfide-linked heterodimer composed of the catalytic light subunit SLC7A13 and the heavy subunit SLC3A1.</text>
</comment>
<evidence type="ECO:0000256" key="13">
    <source>
        <dbReference type="ARBA" id="ARBA00068638"/>
    </source>
</evidence>
<evidence type="ECO:0000256" key="8">
    <source>
        <dbReference type="ARBA" id="ARBA00022989"/>
    </source>
</evidence>
<dbReference type="PANTHER" id="PTHR10357">
    <property type="entry name" value="ALPHA-AMYLASE FAMILY MEMBER"/>
    <property type="match status" value="1"/>
</dbReference>
<evidence type="ECO:0000256" key="4">
    <source>
        <dbReference type="ARBA" id="ARBA00022553"/>
    </source>
</evidence>
<feature type="domain" description="Glycosyl hydrolase family 13 catalytic" evidence="18">
    <location>
        <begin position="124"/>
        <end position="502"/>
    </location>
</feature>
<evidence type="ECO:0000256" key="6">
    <source>
        <dbReference type="ARBA" id="ARBA00022968"/>
    </source>
</evidence>
<evidence type="ECO:0000256" key="2">
    <source>
        <dbReference type="ARBA" id="ARBA00022448"/>
    </source>
</evidence>
<evidence type="ECO:0000256" key="14">
    <source>
        <dbReference type="ARBA" id="ARBA00076162"/>
    </source>
</evidence>
<dbReference type="SMART" id="SM00642">
    <property type="entry name" value="Aamy"/>
    <property type="match status" value="1"/>
</dbReference>
<keyword evidence="4" id="KW-0597">Phosphoprotein</keyword>
<reference evidence="19 20" key="1">
    <citation type="submission" date="2014-04" db="EMBL/GenBank/DDBJ databases">
        <title>Genome evolution of avian class.</title>
        <authorList>
            <person name="Zhang G."/>
            <person name="Li C."/>
        </authorList>
    </citation>
    <scope>NUCLEOTIDE SEQUENCE [LARGE SCALE GENOMIC DNA]</scope>
    <source>
        <strain evidence="19">BGI_N335</strain>
    </source>
</reference>
<evidence type="ECO:0000256" key="15">
    <source>
        <dbReference type="ARBA" id="ARBA00080119"/>
    </source>
</evidence>
<comment type="subcellular location">
    <subcellularLocation>
        <location evidence="1">Apical cell membrane</location>
        <topology evidence="1">Single-pass type II membrane protein</topology>
    </subcellularLocation>
</comment>
<protein>
    <recommendedName>
        <fullName evidence="13">Amino acid transporter heavy chain SLC3A1</fullName>
    </recommendedName>
    <alternativeName>
        <fullName evidence="16">Neutral and basic amino acid transport protein</fullName>
    </alternativeName>
    <alternativeName>
        <fullName evidence="15">Solute carrier family 3 member 1</fullName>
    </alternativeName>
    <alternativeName>
        <fullName evidence="14">b(0,+)-type amino acid transporter-related heavy chain</fullName>
    </alternativeName>
</protein>
<evidence type="ECO:0000259" key="18">
    <source>
        <dbReference type="SMART" id="SM00642"/>
    </source>
</evidence>
<keyword evidence="9 17" id="KW-0472">Membrane</keyword>
<keyword evidence="2" id="KW-0813">Transport</keyword>
<keyword evidence="11" id="KW-0325">Glycoprotein</keyword>
<dbReference type="InterPro" id="IPR006047">
    <property type="entry name" value="GH13_cat_dom"/>
</dbReference>
<keyword evidence="20" id="KW-1185">Reference proteome</keyword>
<dbReference type="EMBL" id="KK456133">
    <property type="protein sequence ID" value="KFQ76441.1"/>
    <property type="molecule type" value="Genomic_DNA"/>
</dbReference>
<evidence type="ECO:0000313" key="19">
    <source>
        <dbReference type="EMBL" id="KFQ76441.1"/>
    </source>
</evidence>
<dbReference type="FunFam" id="2.60.40.1180:FF:000026">
    <property type="entry name" value="Solute carrier family 3 (amino acid transporter heavy chain), member 1"/>
    <property type="match status" value="1"/>
</dbReference>
<dbReference type="FunFam" id="3.90.400.10:FF:000001">
    <property type="entry name" value="Maltase A3, isoform A"/>
    <property type="match status" value="1"/>
</dbReference>
<evidence type="ECO:0000256" key="1">
    <source>
        <dbReference type="ARBA" id="ARBA00004655"/>
    </source>
</evidence>
<dbReference type="Gene3D" id="3.20.20.80">
    <property type="entry name" value="Glycosidases"/>
    <property type="match status" value="1"/>
</dbReference>
<accession>A0A091TJP5</accession>
<evidence type="ECO:0000256" key="3">
    <source>
        <dbReference type="ARBA" id="ARBA00022475"/>
    </source>
</evidence>
<dbReference type="AlphaFoldDB" id="A0A091TJP5"/>
<keyword evidence="8 17" id="KW-1133">Transmembrane helix</keyword>
<dbReference type="InterPro" id="IPR017853">
    <property type="entry name" value="GH"/>
</dbReference>
<dbReference type="CDD" id="cd11359">
    <property type="entry name" value="AmyAc_SLC3A1"/>
    <property type="match status" value="1"/>
</dbReference>
<feature type="transmembrane region" description="Helical" evidence="17">
    <location>
        <begin position="87"/>
        <end position="109"/>
    </location>
</feature>
<dbReference type="Pfam" id="PF00128">
    <property type="entry name" value="Alpha-amylase"/>
    <property type="match status" value="1"/>
</dbReference>
<keyword evidence="3" id="KW-1003">Cell membrane</keyword>
<dbReference type="GO" id="GO:0016324">
    <property type="term" value="C:apical plasma membrane"/>
    <property type="evidence" value="ECO:0007669"/>
    <property type="project" value="UniProtKB-SubCell"/>
</dbReference>
<evidence type="ECO:0000256" key="11">
    <source>
        <dbReference type="ARBA" id="ARBA00023180"/>
    </source>
</evidence>
<dbReference type="SUPFAM" id="SSF51445">
    <property type="entry name" value="(Trans)glycosidases"/>
    <property type="match status" value="1"/>
</dbReference>
<keyword evidence="6" id="KW-0735">Signal-anchor</keyword>
<dbReference type="Gene3D" id="3.90.400.10">
    <property type="entry name" value="Oligo-1,6-glucosidase, Domain 2"/>
    <property type="match status" value="1"/>
</dbReference>
<dbReference type="GO" id="GO:0006865">
    <property type="term" value="P:amino acid transport"/>
    <property type="evidence" value="ECO:0007669"/>
    <property type="project" value="UniProtKB-KW"/>
</dbReference>
<dbReference type="PhylomeDB" id="A0A091TJP5"/>
<keyword evidence="7" id="KW-0029">Amino-acid transport</keyword>
<evidence type="ECO:0000256" key="12">
    <source>
        <dbReference type="ARBA" id="ARBA00062813"/>
    </source>
</evidence>
<proteinExistence type="predicted"/>
<evidence type="ECO:0000313" key="20">
    <source>
        <dbReference type="Proteomes" id="UP000053638"/>
    </source>
</evidence>
<dbReference type="InterPro" id="IPR045857">
    <property type="entry name" value="O16G_dom_2"/>
</dbReference>
<evidence type="ECO:0000256" key="10">
    <source>
        <dbReference type="ARBA" id="ARBA00023157"/>
    </source>
</evidence>
<organism evidence="19 20">
    <name type="scientific">Phaethon lepturus</name>
    <name type="common">White-tailed tropicbird</name>
    <dbReference type="NCBI Taxonomy" id="97097"/>
    <lineage>
        <taxon>Eukaryota</taxon>
        <taxon>Metazoa</taxon>
        <taxon>Chordata</taxon>
        <taxon>Craniata</taxon>
        <taxon>Vertebrata</taxon>
        <taxon>Euteleostomi</taxon>
        <taxon>Archelosauria</taxon>
        <taxon>Archosauria</taxon>
        <taxon>Dinosauria</taxon>
        <taxon>Saurischia</taxon>
        <taxon>Theropoda</taxon>
        <taxon>Coelurosauria</taxon>
        <taxon>Aves</taxon>
        <taxon>Neognathae</taxon>
        <taxon>Neoaves</taxon>
        <taxon>Phaethontimorphae</taxon>
        <taxon>Phaethontiformes</taxon>
        <taxon>Phaethontidae</taxon>
        <taxon>Phaethon</taxon>
    </lineage>
</organism>
<gene>
    <name evidence="19" type="ORF">N335_14276</name>
</gene>